<protein>
    <submittedName>
        <fullName evidence="4">AMP-binding protein</fullName>
    </submittedName>
</protein>
<keyword evidence="5" id="KW-1185">Reference proteome</keyword>
<dbReference type="InterPro" id="IPR042099">
    <property type="entry name" value="ANL_N_sf"/>
</dbReference>
<dbReference type="InterPro" id="IPR000873">
    <property type="entry name" value="AMP-dep_synth/lig_dom"/>
</dbReference>
<accession>A0ABQ6R908</accession>
<comment type="similarity">
    <text evidence="1">Belongs to the ATP-dependent AMP-binding enzyme family.</text>
</comment>
<dbReference type="Gene3D" id="3.30.300.30">
    <property type="match status" value="1"/>
</dbReference>
<feature type="domain" description="AMP-dependent synthetase/ligase" evidence="3">
    <location>
        <begin position="16"/>
        <end position="312"/>
    </location>
</feature>
<dbReference type="EMBL" id="SCWC02000003">
    <property type="protein sequence ID" value="KAA1039621.1"/>
    <property type="molecule type" value="Genomic_DNA"/>
</dbReference>
<organism evidence="4 5">
    <name type="scientific">Macrococcus equipercicus</name>
    <dbReference type="NCBI Taxonomy" id="69967"/>
    <lineage>
        <taxon>Bacteria</taxon>
        <taxon>Bacillati</taxon>
        <taxon>Bacillota</taxon>
        <taxon>Bacilli</taxon>
        <taxon>Bacillales</taxon>
        <taxon>Staphylococcaceae</taxon>
        <taxon>Macrococcus</taxon>
    </lineage>
</organism>
<evidence type="ECO:0000313" key="5">
    <source>
        <dbReference type="Proteomes" id="UP000295735"/>
    </source>
</evidence>
<sequence length="447" mass="50889">MFSMAVAERILQYDGAAIQFDDQCMSYSELQHIMRLTAGYLDSYNKPLKVAFTLANERLYVPLFLGCVLQGARPFLLHPEHPYNDQLLQQIKPDIMIEDGEAFLAKVQQMGEIYEVRAIREDKEELFTGFTSGTTGIPKGYRRSEASWLASFTMNDEVFQLQDVDLFIAGGPLYHSLTLFAAVSALYAGKEIRLMSSFQAGRMISGTEQTAIFGVPSMLELMTEHTTDAPLIFLSSGAKLESHTLHKAAEQFPNMTVYEYFGSSEASYISYLTPEDRKRFPASAGRFFPDVTYRLIDEELVVSSPYIFTGYFGQQDNKGMIATGDIADVEEGMLYLKGRRNNRLIVGGRNVYPEEVESIIQRELDVHEVLVTGKRHYLLGEVAVAIVHPRGNFDRQFADLTIRKQLEKYKWPLKWIVDTNFLYTDSGKIARFAMQERYGLNEYSLHR</sequence>
<evidence type="ECO:0000256" key="2">
    <source>
        <dbReference type="ARBA" id="ARBA00022598"/>
    </source>
</evidence>
<dbReference type="Proteomes" id="UP000295735">
    <property type="component" value="Unassembled WGS sequence"/>
</dbReference>
<dbReference type="InterPro" id="IPR045851">
    <property type="entry name" value="AMP-bd_C_sf"/>
</dbReference>
<dbReference type="PANTHER" id="PTHR43201:SF5">
    <property type="entry name" value="MEDIUM-CHAIN ACYL-COA LIGASE ACSF2, MITOCHONDRIAL"/>
    <property type="match status" value="1"/>
</dbReference>
<proteinExistence type="inferred from homology"/>
<keyword evidence="2" id="KW-0436">Ligase</keyword>
<dbReference type="SUPFAM" id="SSF56801">
    <property type="entry name" value="Acetyl-CoA synthetase-like"/>
    <property type="match status" value="1"/>
</dbReference>
<dbReference type="Gene3D" id="3.40.50.12780">
    <property type="entry name" value="N-terminal domain of ligase-like"/>
    <property type="match status" value="1"/>
</dbReference>
<name>A0ABQ6R908_9STAP</name>
<comment type="caution">
    <text evidence="4">The sequence shown here is derived from an EMBL/GenBank/DDBJ whole genome shotgun (WGS) entry which is preliminary data.</text>
</comment>
<dbReference type="Pfam" id="PF00501">
    <property type="entry name" value="AMP-binding"/>
    <property type="match status" value="1"/>
</dbReference>
<evidence type="ECO:0000259" key="3">
    <source>
        <dbReference type="Pfam" id="PF00501"/>
    </source>
</evidence>
<reference evidence="4 5" key="1">
    <citation type="submission" date="2019-09" db="EMBL/GenBank/DDBJ databases">
        <authorList>
            <person name="Mazhar S."/>
            <person name="Altermann E."/>
            <person name="Hill C."/>
            <person name="Mcauliffe O."/>
        </authorList>
    </citation>
    <scope>NUCLEOTIDE SEQUENCE [LARGE SCALE GENOMIC DNA]</scope>
    <source>
        <strain evidence="4 5">ATCC 51831</strain>
    </source>
</reference>
<evidence type="ECO:0000256" key="1">
    <source>
        <dbReference type="ARBA" id="ARBA00006432"/>
    </source>
</evidence>
<dbReference type="PANTHER" id="PTHR43201">
    <property type="entry name" value="ACYL-COA SYNTHETASE"/>
    <property type="match status" value="1"/>
</dbReference>
<evidence type="ECO:0000313" key="4">
    <source>
        <dbReference type="EMBL" id="KAA1039621.1"/>
    </source>
</evidence>
<gene>
    <name evidence="4" type="ORF">ERX35_005980</name>
</gene>